<name>A0A5C3EYY1_9BASI</name>
<feature type="compositionally biased region" description="Polar residues" evidence="2">
    <location>
        <begin position="70"/>
        <end position="85"/>
    </location>
</feature>
<feature type="compositionally biased region" description="Pro residues" evidence="2">
    <location>
        <begin position="288"/>
        <end position="305"/>
    </location>
</feature>
<sequence length="333" mass="36698">MADADAAASNTWNGDAARTAARDDEPQWNGGRSPSPRGAATPPRRERERSRSPARRNEDDRPSRADRSGETNPGNNLHVSGLSTKVTDRDLEEAFGKFGAIEKAQVMYDPHTREPRGFAFVTFVKPEEAEAAMAALNGTDFQGRRMTVDKARRGRARTPTPGRYFGPPKRGDEPRGGGPGYGRGPYDRGYGPPPRGGYPPPFPPRDPYDRYGMPPPMGGRPLSPPSMRDPYDRYARGPPPPRDYPPRDRDYLPPPRGIPGDYPPPRDYPRGPPPADYPPPRGGYRDLSPPPRGRYDDVPPPPRGGVPPRGYGDLPPPPRGGPGRYDDLPPRRY</sequence>
<dbReference type="InterPro" id="IPR003954">
    <property type="entry name" value="RRM_euk-type"/>
</dbReference>
<dbReference type="Pfam" id="PF00076">
    <property type="entry name" value="RRM_1"/>
    <property type="match status" value="1"/>
</dbReference>
<gene>
    <name evidence="4" type="ORF">PSFLO_02512</name>
</gene>
<evidence type="ECO:0000259" key="3">
    <source>
        <dbReference type="PROSITE" id="PS50102"/>
    </source>
</evidence>
<feature type="compositionally biased region" description="Pro residues" evidence="2">
    <location>
        <begin position="252"/>
        <end position="281"/>
    </location>
</feature>
<accession>A0A5C3EYY1</accession>
<feature type="compositionally biased region" description="Low complexity" evidence="2">
    <location>
        <begin position="157"/>
        <end position="168"/>
    </location>
</feature>
<dbReference type="InterPro" id="IPR035979">
    <property type="entry name" value="RBD_domain_sf"/>
</dbReference>
<dbReference type="Gene3D" id="3.30.70.330">
    <property type="match status" value="1"/>
</dbReference>
<keyword evidence="1" id="KW-0694">RNA-binding</keyword>
<dbReference type="InterPro" id="IPR000504">
    <property type="entry name" value="RRM_dom"/>
</dbReference>
<feature type="domain" description="RRM" evidence="3">
    <location>
        <begin position="75"/>
        <end position="153"/>
    </location>
</feature>
<evidence type="ECO:0000256" key="1">
    <source>
        <dbReference type="PROSITE-ProRule" id="PRU00176"/>
    </source>
</evidence>
<reference evidence="4 5" key="1">
    <citation type="submission" date="2018-03" db="EMBL/GenBank/DDBJ databases">
        <authorList>
            <person name="Guldener U."/>
        </authorList>
    </citation>
    <scope>NUCLEOTIDE SEQUENCE [LARGE SCALE GENOMIC DNA]</scope>
    <source>
        <strain evidence="4 5">DAOM196992</strain>
    </source>
</reference>
<dbReference type="Proteomes" id="UP000323386">
    <property type="component" value="Unassembled WGS sequence"/>
</dbReference>
<dbReference type="EMBL" id="OOIP01000005">
    <property type="protein sequence ID" value="SPO37040.1"/>
    <property type="molecule type" value="Genomic_DNA"/>
</dbReference>
<keyword evidence="5" id="KW-1185">Reference proteome</keyword>
<dbReference type="OrthoDB" id="6159137at2759"/>
<dbReference type="SMART" id="SM00361">
    <property type="entry name" value="RRM_1"/>
    <property type="match status" value="1"/>
</dbReference>
<evidence type="ECO:0000313" key="5">
    <source>
        <dbReference type="Proteomes" id="UP000323386"/>
    </source>
</evidence>
<dbReference type="GO" id="GO:0003723">
    <property type="term" value="F:RNA binding"/>
    <property type="evidence" value="ECO:0007669"/>
    <property type="project" value="UniProtKB-UniRule"/>
</dbReference>
<dbReference type="PROSITE" id="PS50102">
    <property type="entry name" value="RRM"/>
    <property type="match status" value="1"/>
</dbReference>
<dbReference type="SUPFAM" id="SSF54928">
    <property type="entry name" value="RNA-binding domain, RBD"/>
    <property type="match status" value="1"/>
</dbReference>
<dbReference type="InterPro" id="IPR050441">
    <property type="entry name" value="RBM"/>
</dbReference>
<protein>
    <submittedName>
        <fullName evidence="4">Related to Transformer-2 protein homolog</fullName>
    </submittedName>
</protein>
<evidence type="ECO:0000256" key="2">
    <source>
        <dbReference type="SAM" id="MobiDB-lite"/>
    </source>
</evidence>
<feature type="compositionally biased region" description="Pro residues" evidence="2">
    <location>
        <begin position="213"/>
        <end position="224"/>
    </location>
</feature>
<feature type="region of interest" description="Disordered" evidence="2">
    <location>
        <begin position="143"/>
        <end position="333"/>
    </location>
</feature>
<feature type="region of interest" description="Disordered" evidence="2">
    <location>
        <begin position="1"/>
        <end position="86"/>
    </location>
</feature>
<dbReference type="PANTHER" id="PTHR48034">
    <property type="entry name" value="TRANSFORMER-2 SEX-DETERMINING PROTEIN-RELATED"/>
    <property type="match status" value="1"/>
</dbReference>
<feature type="compositionally biased region" description="Basic and acidic residues" evidence="2">
    <location>
        <begin position="324"/>
        <end position="333"/>
    </location>
</feature>
<dbReference type="AlphaFoldDB" id="A0A5C3EYY1"/>
<feature type="compositionally biased region" description="Basic and acidic residues" evidence="2">
    <location>
        <begin position="43"/>
        <end position="69"/>
    </location>
</feature>
<organism evidence="4 5">
    <name type="scientific">Pseudozyma flocculosa</name>
    <dbReference type="NCBI Taxonomy" id="84751"/>
    <lineage>
        <taxon>Eukaryota</taxon>
        <taxon>Fungi</taxon>
        <taxon>Dikarya</taxon>
        <taxon>Basidiomycota</taxon>
        <taxon>Ustilaginomycotina</taxon>
        <taxon>Ustilaginomycetes</taxon>
        <taxon>Ustilaginales</taxon>
        <taxon>Ustilaginaceae</taxon>
        <taxon>Pseudozyma</taxon>
    </lineage>
</organism>
<evidence type="ECO:0000313" key="4">
    <source>
        <dbReference type="EMBL" id="SPO37040.1"/>
    </source>
</evidence>
<proteinExistence type="predicted"/>
<dbReference type="SMART" id="SM00360">
    <property type="entry name" value="RRM"/>
    <property type="match status" value="1"/>
</dbReference>
<feature type="compositionally biased region" description="Pro residues" evidence="2">
    <location>
        <begin position="191"/>
        <end position="205"/>
    </location>
</feature>
<dbReference type="InterPro" id="IPR012677">
    <property type="entry name" value="Nucleotide-bd_a/b_plait_sf"/>
</dbReference>